<comment type="caution">
    <text evidence="1">The sequence shown here is derived from an EMBL/GenBank/DDBJ whole genome shotgun (WGS) entry which is preliminary data.</text>
</comment>
<evidence type="ECO:0008006" key="3">
    <source>
        <dbReference type="Google" id="ProtNLM"/>
    </source>
</evidence>
<dbReference type="Proteomes" id="UP000664857">
    <property type="component" value="Unassembled WGS sequence"/>
</dbReference>
<dbReference type="RefSeq" id="WP_206966854.1">
    <property type="nucleotide sequence ID" value="NZ_JAFLVX010000021.1"/>
</dbReference>
<evidence type="ECO:0000313" key="2">
    <source>
        <dbReference type="Proteomes" id="UP000664857"/>
    </source>
</evidence>
<gene>
    <name evidence="1" type="ORF">DOK76_08690</name>
</gene>
<organism evidence="1 2">
    <name type="scientific">Candidatus Vagococcus giribetii</name>
    <dbReference type="NCBI Taxonomy" id="2230876"/>
    <lineage>
        <taxon>Bacteria</taxon>
        <taxon>Bacillati</taxon>
        <taxon>Bacillota</taxon>
        <taxon>Bacilli</taxon>
        <taxon>Lactobacillales</taxon>
        <taxon>Enterococcaceae</taxon>
        <taxon>Vagococcus</taxon>
    </lineage>
</organism>
<dbReference type="EMBL" id="JAFLVX010000021">
    <property type="protein sequence ID" value="MBO0477147.1"/>
    <property type="molecule type" value="Genomic_DNA"/>
</dbReference>
<sequence length="233" mass="25344">MNKVVKSMVVGTALIGLCSGGVVFAMNSSLDSKLNSTKTIEATSTLNQSSKATEKMPEGAIDAKKAETLGIAALESMTGFKKDSVKVNMTTLKDPNNRWLWYGSVESDDNINFMVDAITGEVVNLDNPTNNEYTNDIDYSKTDYDTFNAEQSKKQDDYASDVKQAASQFTNEKIADVKFNYAGLGEDNKSTYTNMTFIATTENGKECSVTLSPRDKKVTTIFIVTPEIPGALG</sequence>
<reference evidence="1 2" key="1">
    <citation type="submission" date="2021-03" db="EMBL/GenBank/DDBJ databases">
        <title>Enterococcal diversity collection.</title>
        <authorList>
            <person name="Gilmore M.S."/>
            <person name="Schwartzman J."/>
            <person name="Van Tyne D."/>
            <person name="Martin M."/>
            <person name="Earl A.M."/>
            <person name="Manson A.L."/>
            <person name="Straub T."/>
            <person name="Salamzade R."/>
            <person name="Saavedra J."/>
            <person name="Lebreton F."/>
            <person name="Prichula J."/>
            <person name="Schaufler K."/>
            <person name="Gaca A."/>
            <person name="Sgardioli B."/>
            <person name="Wagenaar J."/>
            <person name="Strong T."/>
        </authorList>
    </citation>
    <scope>NUCLEOTIDE SEQUENCE [LARGE SCALE GENOMIC DNA]</scope>
    <source>
        <strain evidence="1 2">DIV0080</strain>
    </source>
</reference>
<proteinExistence type="predicted"/>
<name>A0ABS3HTS6_9ENTE</name>
<keyword evidence="2" id="KW-1185">Reference proteome</keyword>
<protein>
    <recommendedName>
        <fullName evidence="3">PepSY domain-containing protein</fullName>
    </recommendedName>
</protein>
<accession>A0ABS3HTS6</accession>
<evidence type="ECO:0000313" key="1">
    <source>
        <dbReference type="EMBL" id="MBO0477147.1"/>
    </source>
</evidence>